<dbReference type="InterPro" id="IPR011006">
    <property type="entry name" value="CheY-like_superfamily"/>
</dbReference>
<dbReference type="InterPro" id="IPR016032">
    <property type="entry name" value="Sig_transdc_resp-reg_C-effctor"/>
</dbReference>
<dbReference type="PROSITE" id="PS00622">
    <property type="entry name" value="HTH_LUXR_1"/>
    <property type="match status" value="1"/>
</dbReference>
<dbReference type="AlphaFoldDB" id="A0A5C0AZ34"/>
<dbReference type="GO" id="GO:0003677">
    <property type="term" value="F:DNA binding"/>
    <property type="evidence" value="ECO:0007669"/>
    <property type="project" value="UniProtKB-KW"/>
</dbReference>
<dbReference type="SUPFAM" id="SSF52172">
    <property type="entry name" value="CheY-like"/>
    <property type="match status" value="1"/>
</dbReference>
<dbReference type="Gene3D" id="3.40.50.2300">
    <property type="match status" value="1"/>
</dbReference>
<sequence>MINVLMCDDHLIVRQGLRQILADTEDIVVTAECDNGADALRAVREHRFDVVLLDIAMPQRDGLDVLVQIKREAARQPVLMLSTYPDKQYAGRSFRLGAAGYLNKRAGADLLTSAIRKVATGGIFVAPGQAEMLAMALAQPSANAPHEALSRREYQVFELIAAGHSVGDIAGQLALSPNTVSTYRSRILDKTGAQNDVGIAMYAVRHQLVEM</sequence>
<dbReference type="CDD" id="cd06170">
    <property type="entry name" value="LuxR_C_like"/>
    <property type="match status" value="1"/>
</dbReference>
<keyword evidence="7" id="KW-1185">Reference proteome</keyword>
<dbReference type="PANTHER" id="PTHR43214">
    <property type="entry name" value="TWO-COMPONENT RESPONSE REGULATOR"/>
    <property type="match status" value="1"/>
</dbReference>
<evidence type="ECO:0000256" key="1">
    <source>
        <dbReference type="ARBA" id="ARBA00022553"/>
    </source>
</evidence>
<feature type="modified residue" description="4-aspartylphosphate" evidence="3">
    <location>
        <position position="54"/>
    </location>
</feature>
<evidence type="ECO:0000313" key="7">
    <source>
        <dbReference type="Proteomes" id="UP000325161"/>
    </source>
</evidence>
<keyword evidence="2" id="KW-0238">DNA-binding</keyword>
<dbReference type="SMART" id="SM00421">
    <property type="entry name" value="HTH_LUXR"/>
    <property type="match status" value="1"/>
</dbReference>
<reference evidence="6 7" key="1">
    <citation type="submission" date="2019-08" db="EMBL/GenBank/DDBJ databases">
        <title>Amphibian skin-associated Pigmentiphaga: genome sequence and occurrence across geography and hosts.</title>
        <authorList>
            <person name="Bletz M.C."/>
            <person name="Bunk B."/>
            <person name="Sproeer C."/>
            <person name="Biwer P."/>
            <person name="Reiter S."/>
            <person name="Rabemananjara F.C.E."/>
            <person name="Schulz S."/>
            <person name="Overmann J."/>
            <person name="Vences M."/>
        </authorList>
    </citation>
    <scope>NUCLEOTIDE SEQUENCE [LARGE SCALE GENOMIC DNA]</scope>
    <source>
        <strain evidence="6 7">Mada1488</strain>
    </source>
</reference>
<evidence type="ECO:0000313" key="6">
    <source>
        <dbReference type="EMBL" id="QEI07445.1"/>
    </source>
</evidence>
<dbReference type="SMART" id="SM00448">
    <property type="entry name" value="REC"/>
    <property type="match status" value="1"/>
</dbReference>
<dbReference type="PANTHER" id="PTHR43214:SF42">
    <property type="entry name" value="TRANSCRIPTIONAL REGULATORY PROTEIN DESR"/>
    <property type="match status" value="1"/>
</dbReference>
<keyword evidence="1 3" id="KW-0597">Phosphoprotein</keyword>
<dbReference type="InterPro" id="IPR000792">
    <property type="entry name" value="Tscrpt_reg_LuxR_C"/>
</dbReference>
<dbReference type="Proteomes" id="UP000325161">
    <property type="component" value="Chromosome"/>
</dbReference>
<protein>
    <submittedName>
        <fullName evidence="6">Response regulator transcription factor</fullName>
    </submittedName>
</protein>
<evidence type="ECO:0000256" key="3">
    <source>
        <dbReference type="PROSITE-ProRule" id="PRU00169"/>
    </source>
</evidence>
<dbReference type="InterPro" id="IPR058245">
    <property type="entry name" value="NreC/VraR/RcsB-like_REC"/>
</dbReference>
<name>A0A5C0AZ34_9BURK</name>
<dbReference type="OrthoDB" id="9780593at2"/>
<dbReference type="InterPro" id="IPR001789">
    <property type="entry name" value="Sig_transdc_resp-reg_receiver"/>
</dbReference>
<dbReference type="CDD" id="cd17535">
    <property type="entry name" value="REC_NarL-like"/>
    <property type="match status" value="1"/>
</dbReference>
<evidence type="ECO:0000256" key="2">
    <source>
        <dbReference type="ARBA" id="ARBA00023125"/>
    </source>
</evidence>
<dbReference type="PROSITE" id="PS50043">
    <property type="entry name" value="HTH_LUXR_2"/>
    <property type="match status" value="1"/>
</dbReference>
<dbReference type="GO" id="GO:0000160">
    <property type="term" value="P:phosphorelay signal transduction system"/>
    <property type="evidence" value="ECO:0007669"/>
    <property type="project" value="InterPro"/>
</dbReference>
<proteinExistence type="predicted"/>
<dbReference type="EMBL" id="CP043046">
    <property type="protein sequence ID" value="QEI07445.1"/>
    <property type="molecule type" value="Genomic_DNA"/>
</dbReference>
<dbReference type="RefSeq" id="WP_148816492.1">
    <property type="nucleotide sequence ID" value="NZ_CP043046.1"/>
</dbReference>
<evidence type="ECO:0000259" key="4">
    <source>
        <dbReference type="PROSITE" id="PS50043"/>
    </source>
</evidence>
<feature type="domain" description="Response regulatory" evidence="5">
    <location>
        <begin position="3"/>
        <end position="119"/>
    </location>
</feature>
<evidence type="ECO:0000259" key="5">
    <source>
        <dbReference type="PROSITE" id="PS50110"/>
    </source>
</evidence>
<feature type="domain" description="HTH luxR-type" evidence="4">
    <location>
        <begin position="142"/>
        <end position="207"/>
    </location>
</feature>
<dbReference type="GO" id="GO:0006355">
    <property type="term" value="P:regulation of DNA-templated transcription"/>
    <property type="evidence" value="ECO:0007669"/>
    <property type="project" value="InterPro"/>
</dbReference>
<gene>
    <name evidence="6" type="ORF">FXN63_17570</name>
</gene>
<dbReference type="Pfam" id="PF00072">
    <property type="entry name" value="Response_reg"/>
    <property type="match status" value="1"/>
</dbReference>
<dbReference type="SUPFAM" id="SSF46894">
    <property type="entry name" value="C-terminal effector domain of the bipartite response regulators"/>
    <property type="match status" value="1"/>
</dbReference>
<dbReference type="InterPro" id="IPR039420">
    <property type="entry name" value="WalR-like"/>
</dbReference>
<dbReference type="PRINTS" id="PR00038">
    <property type="entry name" value="HTHLUXR"/>
</dbReference>
<organism evidence="6 7">
    <name type="scientific">Pigmentiphaga aceris</name>
    <dbReference type="NCBI Taxonomy" id="1940612"/>
    <lineage>
        <taxon>Bacteria</taxon>
        <taxon>Pseudomonadati</taxon>
        <taxon>Pseudomonadota</taxon>
        <taxon>Betaproteobacteria</taxon>
        <taxon>Burkholderiales</taxon>
        <taxon>Alcaligenaceae</taxon>
        <taxon>Pigmentiphaga</taxon>
    </lineage>
</organism>
<dbReference type="KEGG" id="pacr:FXN63_17570"/>
<dbReference type="Pfam" id="PF00196">
    <property type="entry name" value="GerE"/>
    <property type="match status" value="1"/>
</dbReference>
<accession>A0A5C0AZ34</accession>
<dbReference type="PROSITE" id="PS50110">
    <property type="entry name" value="RESPONSE_REGULATORY"/>
    <property type="match status" value="1"/>
</dbReference>